<reference evidence="1 2" key="1">
    <citation type="submission" date="2019-09" db="EMBL/GenBank/DDBJ databases">
        <title>Draft genome sequence of Ginsengibacter sp. BR5-29.</title>
        <authorList>
            <person name="Im W.-T."/>
        </authorList>
    </citation>
    <scope>NUCLEOTIDE SEQUENCE [LARGE SCALE GENOMIC DNA]</scope>
    <source>
        <strain evidence="1 2">BR5-29</strain>
    </source>
</reference>
<accession>A0A5J5IDR4</accession>
<keyword evidence="2" id="KW-1185">Reference proteome</keyword>
<protein>
    <recommendedName>
        <fullName evidence="3">SGNH hydrolase-type esterase domain-containing protein</fullName>
    </recommendedName>
</protein>
<dbReference type="SUPFAM" id="SSF52266">
    <property type="entry name" value="SGNH hydrolase"/>
    <property type="match status" value="1"/>
</dbReference>
<name>A0A5J5IDR4_9BACT</name>
<evidence type="ECO:0000313" key="2">
    <source>
        <dbReference type="Proteomes" id="UP000326903"/>
    </source>
</evidence>
<proteinExistence type="predicted"/>
<evidence type="ECO:0000313" key="1">
    <source>
        <dbReference type="EMBL" id="KAA9038052.1"/>
    </source>
</evidence>
<dbReference type="InterPro" id="IPR036514">
    <property type="entry name" value="SGNH_hydro_sf"/>
</dbReference>
<organism evidence="1 2">
    <name type="scientific">Ginsengibacter hankyongi</name>
    <dbReference type="NCBI Taxonomy" id="2607284"/>
    <lineage>
        <taxon>Bacteria</taxon>
        <taxon>Pseudomonadati</taxon>
        <taxon>Bacteroidota</taxon>
        <taxon>Chitinophagia</taxon>
        <taxon>Chitinophagales</taxon>
        <taxon>Chitinophagaceae</taxon>
        <taxon>Ginsengibacter</taxon>
    </lineage>
</organism>
<comment type="caution">
    <text evidence="1">The sequence shown here is derived from an EMBL/GenBank/DDBJ whole genome shotgun (WGS) entry which is preliminary data.</text>
</comment>
<dbReference type="Gene3D" id="3.40.50.1110">
    <property type="entry name" value="SGNH hydrolase"/>
    <property type="match status" value="1"/>
</dbReference>
<dbReference type="GO" id="GO:0016788">
    <property type="term" value="F:hydrolase activity, acting on ester bonds"/>
    <property type="evidence" value="ECO:0007669"/>
    <property type="project" value="UniProtKB-ARBA"/>
</dbReference>
<dbReference type="AlphaFoldDB" id="A0A5J5IDR4"/>
<evidence type="ECO:0008006" key="3">
    <source>
        <dbReference type="Google" id="ProtNLM"/>
    </source>
</evidence>
<dbReference type="EMBL" id="VYQF01000004">
    <property type="protein sequence ID" value="KAA9038052.1"/>
    <property type="molecule type" value="Genomic_DNA"/>
</dbReference>
<dbReference type="Proteomes" id="UP000326903">
    <property type="component" value="Unassembled WGS sequence"/>
</dbReference>
<sequence>MVESCVTNMKWMITAIRKADAKAKIVILAPSDINLVTMDNINVRKKYNENTKHSLYELEVKYKQLAKEEHIHFISLLHAVLKQNYADGLHPNFDGQKEIANVVWKGLNKFF</sequence>
<gene>
    <name evidence="1" type="ORF">FW778_14910</name>
</gene>
<dbReference type="RefSeq" id="WP_150415612.1">
    <property type="nucleotide sequence ID" value="NZ_VYQF01000004.1"/>
</dbReference>